<dbReference type="Gene3D" id="2.60.120.430">
    <property type="entry name" value="Galactose-binding lectin"/>
    <property type="match status" value="1"/>
</dbReference>
<accession>A0A2S0VXC1</accession>
<organism evidence="2 3">
    <name type="scientific">Saccharobesus litoralis</name>
    <dbReference type="NCBI Taxonomy" id="2172099"/>
    <lineage>
        <taxon>Bacteria</taxon>
        <taxon>Pseudomonadati</taxon>
        <taxon>Pseudomonadota</taxon>
        <taxon>Gammaproteobacteria</taxon>
        <taxon>Alteromonadales</taxon>
        <taxon>Alteromonadaceae</taxon>
        <taxon>Saccharobesus</taxon>
    </lineage>
</organism>
<proteinExistence type="predicted"/>
<evidence type="ECO:0000313" key="2">
    <source>
        <dbReference type="EMBL" id="AWB68877.1"/>
    </source>
</evidence>
<dbReference type="EMBL" id="CP026604">
    <property type="protein sequence ID" value="AWB68877.1"/>
    <property type="molecule type" value="Genomic_DNA"/>
</dbReference>
<sequence length="744" mass="84580">MSDSQATSKNDVIIDNFATETLSSSIKALNAQVALVNGVFPTSALKISFKTNTLRSGISIKPQSPWQIENLVNYAFKFDVKNTGNNPVMLTADVTGANGQTQRRSIGLDVGETAKAYFDLAGFGLDADFGMRDLPPSFKSDERKMIVRGGKKTIDFSQVFSVKLYTETQINANEVVVDNLRIASTGEPNTEFLTKIVDKFGQRADIDFPLKVKSESELRKIAAKELKELSEMQPWPERSQFGGWKQGPKLAATGYFRTEKVGDKWAMVDPEGYLYFSTGIANARMSNTSTFTGIDYKDDSVRYIDPNDVTPEDSQGIGGDYREAQKTHYVSNATRRNMFEWLPDYDSDLAEHYGYRRKSHRGPIKHGEVYSFYQANLERRYGESSPRSYLEKWREVTLDRMQHWGFTSFGNWTDPMFYDNTQVPYFANGWIIGDFKKVSSGADFWGAMPDPFDPEFVRRAKVTTKVIAEEIKNSPWCVGVFIDNEMSWGGEGKPISRYGIVIDALSRNAQDSPTKAEFVRLLKNKYKSITQLSDTWQRDITSWQALADGVNYKKQQDYNQNMLADFSWLLEAYADEYFRVVKNAIKTYMPNHMYMGARFTSWNTSPEARWAAKKHVDVMSYNYYREGLDELTWGFLKDLDMPTIIGEFHFGSDDTGNPHPGIILASSQQGRAAMYKNYMATVIDNPTLVGAHWFQYIDSPITGRAHDGENYNVGFVTTTDIPYPPLVEAAQEVNRNLYQRRFGQ</sequence>
<dbReference type="Gene3D" id="3.20.20.80">
    <property type="entry name" value="Glycosidases"/>
    <property type="match status" value="1"/>
</dbReference>
<dbReference type="AlphaFoldDB" id="A0A2S0VXC1"/>
<gene>
    <name evidence="2" type="ORF">C2869_01965</name>
</gene>
<dbReference type="Pfam" id="PF17992">
    <property type="entry name" value="Agarase_CBM"/>
    <property type="match status" value="1"/>
</dbReference>
<feature type="domain" description="Agarase CBM-like" evidence="1">
    <location>
        <begin position="17"/>
        <end position="193"/>
    </location>
</feature>
<reference evidence="2 3" key="1">
    <citation type="submission" date="2018-01" db="EMBL/GenBank/DDBJ databases">
        <title>Genome sequence of a Cantenovulum-like bacteria.</title>
        <authorList>
            <person name="Tan W.R."/>
            <person name="Lau N.-S."/>
            <person name="Go F."/>
            <person name="Amirul A.-A.A."/>
        </authorList>
    </citation>
    <scope>NUCLEOTIDE SEQUENCE [LARGE SCALE GENOMIC DNA]</scope>
    <source>
        <strain evidence="2 3">CCB-QB4</strain>
    </source>
</reference>
<dbReference type="Proteomes" id="UP000244441">
    <property type="component" value="Chromosome"/>
</dbReference>
<dbReference type="InterPro" id="IPR017853">
    <property type="entry name" value="GH"/>
</dbReference>
<evidence type="ECO:0000313" key="3">
    <source>
        <dbReference type="Proteomes" id="UP000244441"/>
    </source>
</evidence>
<dbReference type="InterPro" id="IPR040669">
    <property type="entry name" value="Agarase_CBM"/>
</dbReference>
<keyword evidence="3" id="KW-1185">Reference proteome</keyword>
<name>A0A2S0VXC1_9ALTE</name>
<protein>
    <submittedName>
        <fullName evidence="2">Agarase</fullName>
    </submittedName>
</protein>
<evidence type="ECO:0000259" key="1">
    <source>
        <dbReference type="Pfam" id="PF17992"/>
    </source>
</evidence>
<dbReference type="SUPFAM" id="SSF51445">
    <property type="entry name" value="(Trans)glycosidases"/>
    <property type="match status" value="1"/>
</dbReference>
<dbReference type="KEGG" id="cate:C2869_01965"/>